<evidence type="ECO:0000313" key="3">
    <source>
        <dbReference type="Proteomes" id="UP000649573"/>
    </source>
</evidence>
<name>A0ABQ2UBJ0_9PSEU</name>
<gene>
    <name evidence="2" type="ORF">GCM10010178_03210</name>
</gene>
<organism evidence="2 3">
    <name type="scientific">Lentzea flava</name>
    <dbReference type="NCBI Taxonomy" id="103732"/>
    <lineage>
        <taxon>Bacteria</taxon>
        <taxon>Bacillati</taxon>
        <taxon>Actinomycetota</taxon>
        <taxon>Actinomycetes</taxon>
        <taxon>Pseudonocardiales</taxon>
        <taxon>Pseudonocardiaceae</taxon>
        <taxon>Lentzea</taxon>
    </lineage>
</organism>
<accession>A0ABQ2UBJ0</accession>
<dbReference type="RefSeq" id="WP_189251690.1">
    <property type="nucleotide sequence ID" value="NZ_BMRE01000001.1"/>
</dbReference>
<dbReference type="Proteomes" id="UP000649573">
    <property type="component" value="Unassembled WGS sequence"/>
</dbReference>
<feature type="domain" description="DUF5753" evidence="1">
    <location>
        <begin position="116"/>
        <end position="287"/>
    </location>
</feature>
<reference evidence="3" key="1">
    <citation type="journal article" date="2019" name="Int. J. Syst. Evol. Microbiol.">
        <title>The Global Catalogue of Microorganisms (GCM) 10K type strain sequencing project: providing services to taxonomists for standard genome sequencing and annotation.</title>
        <authorList>
            <consortium name="The Broad Institute Genomics Platform"/>
            <consortium name="The Broad Institute Genome Sequencing Center for Infectious Disease"/>
            <person name="Wu L."/>
            <person name="Ma J."/>
        </authorList>
    </citation>
    <scope>NUCLEOTIDE SEQUENCE [LARGE SCALE GENOMIC DNA]</scope>
    <source>
        <strain evidence="3">JCM 3296</strain>
    </source>
</reference>
<dbReference type="EMBL" id="BMRE01000001">
    <property type="protein sequence ID" value="GGU15065.1"/>
    <property type="molecule type" value="Genomic_DNA"/>
</dbReference>
<comment type="caution">
    <text evidence="2">The sequence shown here is derived from an EMBL/GenBank/DDBJ whole genome shotgun (WGS) entry which is preliminary data.</text>
</comment>
<dbReference type="Pfam" id="PF19054">
    <property type="entry name" value="DUF5753"/>
    <property type="match status" value="1"/>
</dbReference>
<protein>
    <recommendedName>
        <fullName evidence="1">DUF5753 domain-containing protein</fullName>
    </recommendedName>
</protein>
<dbReference type="InterPro" id="IPR043917">
    <property type="entry name" value="DUF5753"/>
</dbReference>
<proteinExistence type="predicted"/>
<dbReference type="Pfam" id="PF13560">
    <property type="entry name" value="HTH_31"/>
    <property type="match status" value="1"/>
</dbReference>
<sequence length="299" mass="33422">MSRKASAFPYKGFKSNLQHRAVARALASWREESGKSLKEASDAAKWSVAKTSMMQNAAYPISEFDVAILALVYGIEDDKRAAVYHGAQRARDPQAYDRLPGAEPCIGWVYGEIAVEASHLRIVATDAFPYVVRTEGYADAVQNYCADSTTLWQRHQYGSTVREHITRRLLQEESLHLHLVVSETLLRCVVGNALVMVDQLLWLMELTQRPNIKIQVTPNSVGRLAAASPFSIMTFREDRFDDVVYIENPHGSTWLEAQDALEPYASIFDRLATNALSTDDTVEYIAEAAHLLQATNAEV</sequence>
<evidence type="ECO:0000259" key="1">
    <source>
        <dbReference type="Pfam" id="PF19054"/>
    </source>
</evidence>
<evidence type="ECO:0000313" key="2">
    <source>
        <dbReference type="EMBL" id="GGU15065.1"/>
    </source>
</evidence>
<keyword evidence="3" id="KW-1185">Reference proteome</keyword>